<evidence type="ECO:0000256" key="2">
    <source>
        <dbReference type="ARBA" id="ARBA00022801"/>
    </source>
</evidence>
<dbReference type="SMART" id="SM00490">
    <property type="entry name" value="HELICc"/>
    <property type="match status" value="1"/>
</dbReference>
<feature type="domain" description="Helicase C-terminal" evidence="7">
    <location>
        <begin position="198"/>
        <end position="382"/>
    </location>
</feature>
<evidence type="ECO:0000256" key="3">
    <source>
        <dbReference type="ARBA" id="ARBA00022806"/>
    </source>
</evidence>
<feature type="region of interest" description="Disordered" evidence="5">
    <location>
        <begin position="112"/>
        <end position="138"/>
    </location>
</feature>
<dbReference type="CDD" id="cd18791">
    <property type="entry name" value="SF2_C_RHA"/>
    <property type="match status" value="1"/>
</dbReference>
<dbReference type="PANTHER" id="PTHR18934">
    <property type="entry name" value="ATP-DEPENDENT RNA HELICASE"/>
    <property type="match status" value="1"/>
</dbReference>
<evidence type="ECO:0000313" key="8">
    <source>
        <dbReference type="EMBL" id="CAK0841743.1"/>
    </source>
</evidence>
<dbReference type="Gene3D" id="3.40.50.300">
    <property type="entry name" value="P-loop containing nucleotide triphosphate hydrolases"/>
    <property type="match status" value="2"/>
</dbReference>
<dbReference type="PROSITE" id="PS51194">
    <property type="entry name" value="HELICASE_CTER"/>
    <property type="match status" value="1"/>
</dbReference>
<proteinExistence type="predicted"/>
<dbReference type="InterPro" id="IPR001650">
    <property type="entry name" value="Helicase_C-like"/>
</dbReference>
<keyword evidence="2" id="KW-0378">Hydrolase</keyword>
<evidence type="ECO:0000259" key="6">
    <source>
        <dbReference type="PROSITE" id="PS51192"/>
    </source>
</evidence>
<comment type="caution">
    <text evidence="8">The sequence shown here is derived from an EMBL/GenBank/DDBJ whole genome shotgun (WGS) entry which is preliminary data.</text>
</comment>
<accession>A0ABN9T9C8</accession>
<dbReference type="InterPro" id="IPR014001">
    <property type="entry name" value="Helicase_ATP-bd"/>
</dbReference>
<keyword evidence="1" id="KW-0547">Nucleotide-binding</keyword>
<protein>
    <recommendedName>
        <fullName evidence="10">RNA helicase</fullName>
    </recommendedName>
</protein>
<evidence type="ECO:0000313" key="9">
    <source>
        <dbReference type="Proteomes" id="UP001189429"/>
    </source>
</evidence>
<gene>
    <name evidence="8" type="ORF">PCOR1329_LOCUS36875</name>
</gene>
<dbReference type="EMBL" id="CAUYUJ010014481">
    <property type="protein sequence ID" value="CAK0841743.1"/>
    <property type="molecule type" value="Genomic_DNA"/>
</dbReference>
<name>A0ABN9T9C8_9DINO</name>
<evidence type="ECO:0008006" key="10">
    <source>
        <dbReference type="Google" id="ProtNLM"/>
    </source>
</evidence>
<dbReference type="SUPFAM" id="SSF52540">
    <property type="entry name" value="P-loop containing nucleoside triphosphate hydrolases"/>
    <property type="match status" value="1"/>
</dbReference>
<sequence>MSGTKRMDNSDSGQSFEPIQHTEILFVTTGILLNHILSGDPNLESVTHLILDEVHERSLHVDFMLTLLKEGAGRFFSRPSNPLKLILMSATIRDGLRTICSLLRRAVGRPGGHRGPRLSCADSVPGRDPGHRPASGAPHATQLVDFSTLVDECKFGPPDMEGVSDAGATSVQPSMFLSPAAEVSSGPRGLVDAALLCEVVKTILGCCFDADSGDGKGILVFCPGAAEIDYCFSELGHALGCNHGAELMRLHGQLPPEEQRRVLDEPKKGVSRVILSTNVAETSVTVPGITDVVDFGLMRELFILLVARYDPASMRQSLIPVWVPQAAARQRAGRAGRVCSGRCWRLFDKGWYCDSGDVPSENPPEMLRTCLEESSCCSCCCAAAAAAKPTAAQRAGCSASWPRPLTVRRLRPWWRRFAGCGSSVRFVTGAPCVKERQTGMQQELQTKAS</sequence>
<dbReference type="InterPro" id="IPR027417">
    <property type="entry name" value="P-loop_NTPase"/>
</dbReference>
<evidence type="ECO:0000256" key="5">
    <source>
        <dbReference type="SAM" id="MobiDB-lite"/>
    </source>
</evidence>
<dbReference type="PANTHER" id="PTHR18934:SF99">
    <property type="entry name" value="ATP-DEPENDENT RNA HELICASE DHX37-RELATED"/>
    <property type="match status" value="1"/>
</dbReference>
<evidence type="ECO:0000256" key="1">
    <source>
        <dbReference type="ARBA" id="ARBA00022741"/>
    </source>
</evidence>
<dbReference type="Pfam" id="PF00270">
    <property type="entry name" value="DEAD"/>
    <property type="match status" value="1"/>
</dbReference>
<evidence type="ECO:0000256" key="4">
    <source>
        <dbReference type="ARBA" id="ARBA00022840"/>
    </source>
</evidence>
<dbReference type="PROSITE" id="PS51192">
    <property type="entry name" value="HELICASE_ATP_BIND_1"/>
    <property type="match status" value="1"/>
</dbReference>
<dbReference type="InterPro" id="IPR011545">
    <property type="entry name" value="DEAD/DEAH_box_helicase_dom"/>
</dbReference>
<feature type="domain" description="Helicase ATP-binding" evidence="6">
    <location>
        <begin position="1"/>
        <end position="110"/>
    </location>
</feature>
<reference evidence="8" key="1">
    <citation type="submission" date="2023-10" db="EMBL/GenBank/DDBJ databases">
        <authorList>
            <person name="Chen Y."/>
            <person name="Shah S."/>
            <person name="Dougan E. K."/>
            <person name="Thang M."/>
            <person name="Chan C."/>
        </authorList>
    </citation>
    <scope>NUCLEOTIDE SEQUENCE [LARGE SCALE GENOMIC DNA]</scope>
</reference>
<keyword evidence="9" id="KW-1185">Reference proteome</keyword>
<dbReference type="Pfam" id="PF00271">
    <property type="entry name" value="Helicase_C"/>
    <property type="match status" value="1"/>
</dbReference>
<evidence type="ECO:0000259" key="7">
    <source>
        <dbReference type="PROSITE" id="PS51194"/>
    </source>
</evidence>
<organism evidence="8 9">
    <name type="scientific">Prorocentrum cordatum</name>
    <dbReference type="NCBI Taxonomy" id="2364126"/>
    <lineage>
        <taxon>Eukaryota</taxon>
        <taxon>Sar</taxon>
        <taxon>Alveolata</taxon>
        <taxon>Dinophyceae</taxon>
        <taxon>Prorocentrales</taxon>
        <taxon>Prorocentraceae</taxon>
        <taxon>Prorocentrum</taxon>
    </lineage>
</organism>
<dbReference type="Proteomes" id="UP001189429">
    <property type="component" value="Unassembled WGS sequence"/>
</dbReference>
<keyword evidence="3" id="KW-0347">Helicase</keyword>
<keyword evidence="4" id="KW-0067">ATP-binding</keyword>